<feature type="transmembrane region" description="Helical" evidence="1">
    <location>
        <begin position="222"/>
        <end position="243"/>
    </location>
</feature>
<feature type="transmembrane region" description="Helical" evidence="1">
    <location>
        <begin position="117"/>
        <end position="136"/>
    </location>
</feature>
<dbReference type="PANTHER" id="PTHR38454:SF1">
    <property type="entry name" value="INTEGRAL MEMBRANE PROTEIN"/>
    <property type="match status" value="1"/>
</dbReference>
<feature type="transmembrane region" description="Helical" evidence="1">
    <location>
        <begin position="381"/>
        <end position="401"/>
    </location>
</feature>
<sequence length="706" mass="78924">MKIWRWKFFALLLPAVPILLAWNQFIVPSGTHVSDILISHYPNLLLIQRSLASGGGFPLWSPLILSGYPLDANPLSTLWYPPAWISLLFSLPLGINLVMALHIIIGVAGYWQLLRRLNLSTGITFLGSILFGFLPAGYAHIIAGHFTWICAAAWFPWLAAFSIQKARSKWERISLPAFCFGLMMLADLRFSAYAGAFWIILLAARMFINTPNHSRRDRLIPMIRAGGIVVLAAGMSAIVWLPLLEYTGASTRVLMGNDDIFYLSLPPVQLTGLVVPGHPTSMEWIFYPGSVCLLLGMIAYSFIKEKRDLWVWTGLSVLFLLWSFGDAIPVNRWLVGLPGLSLLRVPARGLYFFNFALLTGAMISLDHLIEHNPEKAVFLRLSTLFFTILVILLQVFIIVTNPEKNGFLIWHMIFWIIAASLILLYSYRKITAKLFLLGVFTVAISDAAFVCIRLMDRLPVTEALSLGQAEARYVISEGKNTGRIFSPSYSIPQQTAAFWGLEIADGIDPLQLRTYSNFIHDSNVIVDDNYSVTLPPFKSGDPSIDNIDIKPDARALGLLNIHYLVSSFPIKQDGWSLSKQLDHAYIYKNPMARGWAWLENGDDGESYLSIGNDQISRQNNRITIQTTGPGKLVASEINYPGWQVWVDGKLAQIQPAYTILRSVSLEGGPHKVEFVYYPVTLIIGAIVSLVSILIIFLLSKKTIAYV</sequence>
<dbReference type="EMBL" id="LGCK01000007">
    <property type="protein sequence ID" value="KPL72553.1"/>
    <property type="molecule type" value="Genomic_DNA"/>
</dbReference>
<proteinExistence type="predicted"/>
<keyword evidence="1" id="KW-0812">Transmembrane</keyword>
<dbReference type="STRING" id="229920.ADM99_05385"/>
<comment type="caution">
    <text evidence="2">The sequence shown here is derived from an EMBL/GenBank/DDBJ whole genome shotgun (WGS) entry which is preliminary data.</text>
</comment>
<evidence type="ECO:0000313" key="3">
    <source>
        <dbReference type="Proteomes" id="UP000050430"/>
    </source>
</evidence>
<evidence type="ECO:0000256" key="1">
    <source>
        <dbReference type="SAM" id="Phobius"/>
    </source>
</evidence>
<organism evidence="2 3">
    <name type="scientific">Leptolinea tardivitalis</name>
    <dbReference type="NCBI Taxonomy" id="229920"/>
    <lineage>
        <taxon>Bacteria</taxon>
        <taxon>Bacillati</taxon>
        <taxon>Chloroflexota</taxon>
        <taxon>Anaerolineae</taxon>
        <taxon>Anaerolineales</taxon>
        <taxon>Anaerolineaceae</taxon>
        <taxon>Leptolinea</taxon>
    </lineage>
</organism>
<feature type="transmembrane region" description="Helical" evidence="1">
    <location>
        <begin position="407"/>
        <end position="427"/>
    </location>
</feature>
<feature type="transmembrane region" description="Helical" evidence="1">
    <location>
        <begin position="310"/>
        <end position="330"/>
    </location>
</feature>
<dbReference type="Proteomes" id="UP000050430">
    <property type="component" value="Unassembled WGS sequence"/>
</dbReference>
<feature type="transmembrane region" description="Helical" evidence="1">
    <location>
        <begin position="284"/>
        <end position="303"/>
    </location>
</feature>
<accession>A0A0P6WTK8</accession>
<dbReference type="RefSeq" id="WP_062421402.1">
    <property type="nucleotide sequence ID" value="NZ_BBYA01000008.1"/>
</dbReference>
<protein>
    <recommendedName>
        <fullName evidence="4">Membrane protein 6-pyruvoyl-tetrahydropterin synthase-related domain-containing protein</fullName>
    </recommendedName>
</protein>
<keyword evidence="1" id="KW-0472">Membrane</keyword>
<dbReference type="PANTHER" id="PTHR38454">
    <property type="entry name" value="INTEGRAL MEMBRANE PROTEIN-RELATED"/>
    <property type="match status" value="1"/>
</dbReference>
<keyword evidence="3" id="KW-1185">Reference proteome</keyword>
<gene>
    <name evidence="2" type="ORF">ADM99_05385</name>
</gene>
<feature type="transmembrane region" description="Helical" evidence="1">
    <location>
        <begin position="192"/>
        <end position="210"/>
    </location>
</feature>
<reference evidence="2 3" key="1">
    <citation type="submission" date="2015-07" db="EMBL/GenBank/DDBJ databases">
        <title>Genome sequence of Leptolinea tardivitalis DSM 16556.</title>
        <authorList>
            <person name="Hemp J."/>
            <person name="Ward L.M."/>
            <person name="Pace L.A."/>
            <person name="Fischer W.W."/>
        </authorList>
    </citation>
    <scope>NUCLEOTIDE SEQUENCE [LARGE SCALE GENOMIC DNA]</scope>
    <source>
        <strain evidence="2 3">YMTK-2</strain>
    </source>
</reference>
<feature type="transmembrane region" description="Helical" evidence="1">
    <location>
        <begin position="434"/>
        <end position="455"/>
    </location>
</feature>
<dbReference type="AlphaFoldDB" id="A0A0P6WTK8"/>
<feature type="transmembrane region" description="Helical" evidence="1">
    <location>
        <begin position="83"/>
        <end position="105"/>
    </location>
</feature>
<dbReference type="InterPro" id="IPR018580">
    <property type="entry name" value="Uncharacterised_YfhO"/>
</dbReference>
<keyword evidence="1" id="KW-1133">Transmembrane helix</keyword>
<feature type="transmembrane region" description="Helical" evidence="1">
    <location>
        <begin position="350"/>
        <end position="369"/>
    </location>
</feature>
<name>A0A0P6WTK8_9CHLR</name>
<dbReference type="OrthoDB" id="9772884at2"/>
<evidence type="ECO:0008006" key="4">
    <source>
        <dbReference type="Google" id="ProtNLM"/>
    </source>
</evidence>
<feature type="transmembrane region" description="Helical" evidence="1">
    <location>
        <begin position="674"/>
        <end position="698"/>
    </location>
</feature>
<evidence type="ECO:0000313" key="2">
    <source>
        <dbReference type="EMBL" id="KPL72553.1"/>
    </source>
</evidence>